<evidence type="ECO:0000256" key="4">
    <source>
        <dbReference type="SAM" id="MobiDB-lite"/>
    </source>
</evidence>
<dbReference type="Gramene" id="EFJ25547">
    <property type="protein sequence ID" value="EFJ25547"/>
    <property type="gene ID" value="SELMODRAFT_413675"/>
</dbReference>
<dbReference type="Proteomes" id="UP000001514">
    <property type="component" value="Unassembled WGS sequence"/>
</dbReference>
<dbReference type="InterPro" id="IPR036322">
    <property type="entry name" value="WD40_repeat_dom_sf"/>
</dbReference>
<dbReference type="InterPro" id="IPR002048">
    <property type="entry name" value="EF_hand_dom"/>
</dbReference>
<evidence type="ECO:0000256" key="3">
    <source>
        <dbReference type="PROSITE-ProRule" id="PRU00221"/>
    </source>
</evidence>
<sequence>MADGDNNEFDVFKSSKWRGNRKSSFAQIFHARERESGAHGGKLPPKPGGPSDRAPVSKSKPQPEANFIKTCKNIKDVASELSEKEMEHFFMKVDVNSKGVVDFDDFTSYILQQQLAKEDEPGADFATYVKMKPSSKKGATKMEDESDSEESDEEDEVIAERPVMKSFKACNTTVERPSHIIEKVGMYHSFTLLTADIVQIILLSHIQTYVTATQDGMLKLWHGDSLKLLRTQKNGGGAWITDIVAMAQQPLAVFAMDRSVTFYDTGRLSFDVLGRIENLRNGALCATWVRTPENDKLLYGDDRGYLHVYDFSDEWGGEIPRIAAGVTEELLPGMSEKLPWKIHNNWVTRIKYLSHSSSLLSCSMDSTLLMLDLEKQKRKWSGKEHHHGIFALDYCRSFNFIVTCGLERNVNIWNPFTAKIMGQLIGHQSPVVDVVVNEDDNQIVSVATDSIIKIWDMRSNRCMQTVVDKTLDKSGEPPIISRLLYDKRRSVLLGGGTSLQAWRKRLASETRSGKICGSGFSSTFRQLIVAEIESLVTIWNIDDGHHTFSFSDGKSTKMSAMTVDASGRRLLIGGQDGTLRMWNFNNGQCLKEYCGFGQDEITCVVCLAEGRSKYVAAGGWNGRVCIWHDGLKESEPLEREMHGHTDDIVCMSICPPGGVATGGYDGKVIVWKLDGMIKCVLNPPPNESFAKSRSIVNIQFLGQLEKVLAVFVSDGYIYFWRVPDASVLHEIPTCHIGAPGPMCSDSKNELLFSSDIKGYVKSWSLAACDFHQAERPLTPVPEMFCFRAHHETIVSMTFIETDRILVTASTFGTRQEFILNLRLWTEKGVRIGQFGQYGGWDLSSPEQWIGRKAYYVSQDSDSSASSRLSSSAGSRSSSSRESRGSSLLTTSGETESKETTPTDFPEAKEPSSSAIQAKAAAILDAGPPHLRLDSWFAPLQAAFHRQLPIKGRMHTENCPLGTIVAAKSSARQAKISGRNDDYGKKHEHRKTEKIKIPFGEKTFFELHHKLNVYLLQDPLRLSLPNIHFNMPKDKLMSIMRRSTRTTPRSSETTRSIMKMSMKKYHA</sequence>
<dbReference type="EMBL" id="GL377586">
    <property type="protein sequence ID" value="EFJ25547.1"/>
    <property type="molecule type" value="Genomic_DNA"/>
</dbReference>
<dbReference type="STRING" id="88036.D8RPV3"/>
<dbReference type="PANTHER" id="PTHR44324">
    <property type="entry name" value="WD40 REPEAT DOMAIN 95"/>
    <property type="match status" value="1"/>
</dbReference>
<organism evidence="7">
    <name type="scientific">Selaginella moellendorffii</name>
    <name type="common">Spikemoss</name>
    <dbReference type="NCBI Taxonomy" id="88036"/>
    <lineage>
        <taxon>Eukaryota</taxon>
        <taxon>Viridiplantae</taxon>
        <taxon>Streptophyta</taxon>
        <taxon>Embryophyta</taxon>
        <taxon>Tracheophyta</taxon>
        <taxon>Lycopodiopsida</taxon>
        <taxon>Selaginellales</taxon>
        <taxon>Selaginellaceae</taxon>
        <taxon>Selaginella</taxon>
    </lineage>
</organism>
<dbReference type="PROSITE" id="PS50222">
    <property type="entry name" value="EF_HAND_2"/>
    <property type="match status" value="1"/>
</dbReference>
<dbReference type="PROSITE" id="PS50294">
    <property type="entry name" value="WD_REPEATS_REGION"/>
    <property type="match status" value="2"/>
</dbReference>
<proteinExistence type="predicted"/>
<reference evidence="6 7" key="1">
    <citation type="journal article" date="2011" name="Science">
        <title>The Selaginella genome identifies genetic changes associated with the evolution of vascular plants.</title>
        <authorList>
            <person name="Banks J.A."/>
            <person name="Nishiyama T."/>
            <person name="Hasebe M."/>
            <person name="Bowman J.L."/>
            <person name="Gribskov M."/>
            <person name="dePamphilis C."/>
            <person name="Albert V.A."/>
            <person name="Aono N."/>
            <person name="Aoyama T."/>
            <person name="Ambrose B.A."/>
            <person name="Ashton N.W."/>
            <person name="Axtell M.J."/>
            <person name="Barker E."/>
            <person name="Barker M.S."/>
            <person name="Bennetzen J.L."/>
            <person name="Bonawitz N.D."/>
            <person name="Chapple C."/>
            <person name="Cheng C."/>
            <person name="Correa L.G."/>
            <person name="Dacre M."/>
            <person name="DeBarry J."/>
            <person name="Dreyer I."/>
            <person name="Elias M."/>
            <person name="Engstrom E.M."/>
            <person name="Estelle M."/>
            <person name="Feng L."/>
            <person name="Finet C."/>
            <person name="Floyd S.K."/>
            <person name="Frommer W.B."/>
            <person name="Fujita T."/>
            <person name="Gramzow L."/>
            <person name="Gutensohn M."/>
            <person name="Harholt J."/>
            <person name="Hattori M."/>
            <person name="Heyl A."/>
            <person name="Hirai T."/>
            <person name="Hiwatashi Y."/>
            <person name="Ishikawa M."/>
            <person name="Iwata M."/>
            <person name="Karol K.G."/>
            <person name="Koehler B."/>
            <person name="Kolukisaoglu U."/>
            <person name="Kubo M."/>
            <person name="Kurata T."/>
            <person name="Lalonde S."/>
            <person name="Li K."/>
            <person name="Li Y."/>
            <person name="Litt A."/>
            <person name="Lyons E."/>
            <person name="Manning G."/>
            <person name="Maruyama T."/>
            <person name="Michael T.P."/>
            <person name="Mikami K."/>
            <person name="Miyazaki S."/>
            <person name="Morinaga S."/>
            <person name="Murata T."/>
            <person name="Mueller-Roeber B."/>
            <person name="Nelson D.R."/>
            <person name="Obara M."/>
            <person name="Oguri Y."/>
            <person name="Olmstead R.G."/>
            <person name="Onodera N."/>
            <person name="Petersen B.L."/>
            <person name="Pils B."/>
            <person name="Prigge M."/>
            <person name="Rensing S.A."/>
            <person name="Riano-Pachon D.M."/>
            <person name="Roberts A.W."/>
            <person name="Sato Y."/>
            <person name="Scheller H.V."/>
            <person name="Schulz B."/>
            <person name="Schulz C."/>
            <person name="Shakirov E.V."/>
            <person name="Shibagaki N."/>
            <person name="Shinohara N."/>
            <person name="Shippen D.E."/>
            <person name="Soerensen I."/>
            <person name="Sotooka R."/>
            <person name="Sugimoto N."/>
            <person name="Sugita M."/>
            <person name="Sumikawa N."/>
            <person name="Tanurdzic M."/>
            <person name="Theissen G."/>
            <person name="Ulvskov P."/>
            <person name="Wakazuki S."/>
            <person name="Weng J.K."/>
            <person name="Willats W.W."/>
            <person name="Wipf D."/>
            <person name="Wolf P.G."/>
            <person name="Yang L."/>
            <person name="Zimmer A.D."/>
            <person name="Zhu Q."/>
            <person name="Mitros T."/>
            <person name="Hellsten U."/>
            <person name="Loque D."/>
            <person name="Otillar R."/>
            <person name="Salamov A."/>
            <person name="Schmutz J."/>
            <person name="Shapiro H."/>
            <person name="Lindquist E."/>
            <person name="Lucas S."/>
            <person name="Rokhsar D."/>
            <person name="Grigoriev I.V."/>
        </authorList>
    </citation>
    <scope>NUCLEOTIDE SEQUENCE [LARGE SCALE GENOMIC DNA]</scope>
</reference>
<evidence type="ECO:0000313" key="6">
    <source>
        <dbReference type="EMBL" id="EFJ25547.1"/>
    </source>
</evidence>
<evidence type="ECO:0000313" key="7">
    <source>
        <dbReference type="Proteomes" id="UP000001514"/>
    </source>
</evidence>
<evidence type="ECO:0000256" key="1">
    <source>
        <dbReference type="ARBA" id="ARBA00022574"/>
    </source>
</evidence>
<feature type="region of interest" description="Disordered" evidence="4">
    <location>
        <begin position="134"/>
        <end position="156"/>
    </location>
</feature>
<dbReference type="eggNOG" id="KOG0266">
    <property type="taxonomic scope" value="Eukaryota"/>
</dbReference>
<evidence type="ECO:0000259" key="5">
    <source>
        <dbReference type="PROSITE" id="PS50222"/>
    </source>
</evidence>
<keyword evidence="7" id="KW-1185">Reference proteome</keyword>
<dbReference type="PANTHER" id="PTHR44324:SF4">
    <property type="entry name" value="WD40 REPEAT DOMAIN 95"/>
    <property type="match status" value="1"/>
</dbReference>
<gene>
    <name evidence="6" type="ORF">SELMODRAFT_413675</name>
</gene>
<protein>
    <recommendedName>
        <fullName evidence="5">EF-hand domain-containing protein</fullName>
    </recommendedName>
</protein>
<feature type="repeat" description="WD" evidence="3">
    <location>
        <begin position="641"/>
        <end position="674"/>
    </location>
</feature>
<feature type="compositionally biased region" description="Basic and acidic residues" evidence="4">
    <location>
        <begin position="894"/>
        <end position="909"/>
    </location>
</feature>
<name>D8RPV3_SELML</name>
<dbReference type="InterPro" id="IPR051242">
    <property type="entry name" value="WD-EF-hand_domain"/>
</dbReference>
<feature type="repeat" description="WD" evidence="3">
    <location>
        <begin position="424"/>
        <end position="465"/>
    </location>
</feature>
<dbReference type="OMA" id="INIREPN"/>
<dbReference type="PROSITE" id="PS00678">
    <property type="entry name" value="WD_REPEATS_1"/>
    <property type="match status" value="2"/>
</dbReference>
<dbReference type="SUPFAM" id="SSF50978">
    <property type="entry name" value="WD40 repeat-like"/>
    <property type="match status" value="3"/>
</dbReference>
<dbReference type="SUPFAM" id="SSF47473">
    <property type="entry name" value="EF-hand"/>
    <property type="match status" value="1"/>
</dbReference>
<dbReference type="InterPro" id="IPR011992">
    <property type="entry name" value="EF-hand-dom_pair"/>
</dbReference>
<dbReference type="InterPro" id="IPR001680">
    <property type="entry name" value="WD40_rpt"/>
</dbReference>
<dbReference type="PROSITE" id="PS50082">
    <property type="entry name" value="WD_REPEATS_2"/>
    <property type="match status" value="3"/>
</dbReference>
<feature type="compositionally biased region" description="Low complexity" evidence="4">
    <location>
        <begin position="884"/>
        <end position="893"/>
    </location>
</feature>
<feature type="repeat" description="WD" evidence="3">
    <location>
        <begin position="551"/>
        <end position="592"/>
    </location>
</feature>
<feature type="compositionally biased region" description="Low complexity" evidence="4">
    <location>
        <begin position="862"/>
        <end position="877"/>
    </location>
</feature>
<dbReference type="Pfam" id="PF00400">
    <property type="entry name" value="WD40"/>
    <property type="match status" value="5"/>
</dbReference>
<dbReference type="AlphaFoldDB" id="D8RPV3"/>
<feature type="domain" description="EF-hand" evidence="5">
    <location>
        <begin position="81"/>
        <end position="116"/>
    </location>
</feature>
<keyword evidence="2" id="KW-0677">Repeat</keyword>
<feature type="compositionally biased region" description="Basic and acidic residues" evidence="4">
    <location>
        <begin position="977"/>
        <end position="988"/>
    </location>
</feature>
<dbReference type="KEGG" id="smo:SELMODRAFT_413675"/>
<dbReference type="InParanoid" id="D8RPV3"/>
<evidence type="ECO:0000256" key="2">
    <source>
        <dbReference type="ARBA" id="ARBA00022737"/>
    </source>
</evidence>
<feature type="region of interest" description="Disordered" evidence="4">
    <location>
        <begin position="19"/>
        <end position="65"/>
    </location>
</feature>
<dbReference type="InterPro" id="IPR019775">
    <property type="entry name" value="WD40_repeat_CS"/>
</dbReference>
<feature type="region of interest" description="Disordered" evidence="4">
    <location>
        <begin position="969"/>
        <end position="988"/>
    </location>
</feature>
<feature type="compositionally biased region" description="Acidic residues" evidence="4">
    <location>
        <begin position="144"/>
        <end position="156"/>
    </location>
</feature>
<dbReference type="GO" id="GO:0005509">
    <property type="term" value="F:calcium ion binding"/>
    <property type="evidence" value="ECO:0007669"/>
    <property type="project" value="InterPro"/>
</dbReference>
<keyword evidence="1 3" id="KW-0853">WD repeat</keyword>
<dbReference type="Gene3D" id="2.130.10.10">
    <property type="entry name" value="YVTN repeat-like/Quinoprotein amine dehydrogenase"/>
    <property type="match status" value="4"/>
</dbReference>
<feature type="region of interest" description="Disordered" evidence="4">
    <location>
        <begin position="861"/>
        <end position="911"/>
    </location>
</feature>
<accession>D8RPV3</accession>
<dbReference type="SMART" id="SM00320">
    <property type="entry name" value="WD40"/>
    <property type="match status" value="10"/>
</dbReference>
<dbReference type="HOGENOM" id="CLU_288446_0_0_1"/>
<dbReference type="InterPro" id="IPR015943">
    <property type="entry name" value="WD40/YVTN_repeat-like_dom_sf"/>
</dbReference>